<dbReference type="OrthoDB" id="10250730at2759"/>
<keyword evidence="7" id="KW-1185">Reference proteome</keyword>
<keyword evidence="5" id="KW-0862">Zinc</keyword>
<dbReference type="InterPro" id="IPR036866">
    <property type="entry name" value="RibonucZ/Hydroxyglut_hydro"/>
</dbReference>
<dbReference type="GO" id="GO:0016787">
    <property type="term" value="F:hydrolase activity"/>
    <property type="evidence" value="ECO:0007669"/>
    <property type="project" value="UniProtKB-KW"/>
</dbReference>
<dbReference type="GO" id="GO:0046872">
    <property type="term" value="F:metal ion binding"/>
    <property type="evidence" value="ECO:0007669"/>
    <property type="project" value="UniProtKB-KW"/>
</dbReference>
<evidence type="ECO:0000313" key="6">
    <source>
        <dbReference type="EMBL" id="RSH84072.1"/>
    </source>
</evidence>
<reference evidence="6 7" key="1">
    <citation type="submission" date="2018-11" db="EMBL/GenBank/DDBJ databases">
        <title>Genome sequence of Saitozyma podzolica DSM 27192.</title>
        <authorList>
            <person name="Aliyu H."/>
            <person name="Gorte O."/>
            <person name="Ochsenreither K."/>
        </authorList>
    </citation>
    <scope>NUCLEOTIDE SEQUENCE [LARGE SCALE GENOMIC DNA]</scope>
    <source>
        <strain evidence="6 7">DSM 27192</strain>
    </source>
</reference>
<sequence length="282" mass="31307">MTLVPPQNGRSTVRVSMINNGFLTPSRKNQWINTDEEETVRMPVLCFLIEKDDRCYLWDLGMRPDVENVGMATRQTWLGIPPMVRRPLPSSLPYAVLASLRGAGTRSAILQDRLGKHVGNKEVSYLDRLEELPFGDTVVLGMDHEGVDFFGDGSLMLVPAPGHCPGHTIAIARVSASPASYIVLAGDAGHNRALYDPCPCHHAIATFSPLQPIHQDPKAATKTLESLSRLHDREDTWVILAHEYEVEKVVPEDIDLSDWQNKGWKDKVAEERASASKLSCYA</sequence>
<comment type="similarity">
    <text evidence="2">Belongs to the metallo-beta-lactamase superfamily.</text>
</comment>
<organism evidence="6 7">
    <name type="scientific">Saitozyma podzolica</name>
    <dbReference type="NCBI Taxonomy" id="1890683"/>
    <lineage>
        <taxon>Eukaryota</taxon>
        <taxon>Fungi</taxon>
        <taxon>Dikarya</taxon>
        <taxon>Basidiomycota</taxon>
        <taxon>Agaricomycotina</taxon>
        <taxon>Tremellomycetes</taxon>
        <taxon>Tremellales</taxon>
        <taxon>Trimorphomycetaceae</taxon>
        <taxon>Saitozyma</taxon>
    </lineage>
</organism>
<evidence type="ECO:0000256" key="5">
    <source>
        <dbReference type="ARBA" id="ARBA00022833"/>
    </source>
</evidence>
<evidence type="ECO:0000256" key="4">
    <source>
        <dbReference type="ARBA" id="ARBA00022801"/>
    </source>
</evidence>
<keyword evidence="3" id="KW-0479">Metal-binding</keyword>
<dbReference type="PANTHER" id="PTHR42978:SF2">
    <property type="entry name" value="102 KBASES UNSTABLE REGION: FROM 1 TO 119443"/>
    <property type="match status" value="1"/>
</dbReference>
<proteinExistence type="inferred from homology"/>
<comment type="cofactor">
    <cofactor evidence="1">
        <name>Zn(2+)</name>
        <dbReference type="ChEBI" id="CHEBI:29105"/>
    </cofactor>
</comment>
<protein>
    <recommendedName>
        <fullName evidence="8">Metallo-beta-lactamase domain-containing protein</fullName>
    </recommendedName>
</protein>
<dbReference type="AlphaFoldDB" id="A0A427XZ37"/>
<evidence type="ECO:0000256" key="2">
    <source>
        <dbReference type="ARBA" id="ARBA00007749"/>
    </source>
</evidence>
<dbReference type="EMBL" id="RSCD01000022">
    <property type="protein sequence ID" value="RSH84072.1"/>
    <property type="molecule type" value="Genomic_DNA"/>
</dbReference>
<keyword evidence="4" id="KW-0378">Hydrolase</keyword>
<dbReference type="PANTHER" id="PTHR42978">
    <property type="entry name" value="QUORUM-QUENCHING LACTONASE YTNP-RELATED-RELATED"/>
    <property type="match status" value="1"/>
</dbReference>
<evidence type="ECO:0000256" key="3">
    <source>
        <dbReference type="ARBA" id="ARBA00022723"/>
    </source>
</evidence>
<evidence type="ECO:0008006" key="8">
    <source>
        <dbReference type="Google" id="ProtNLM"/>
    </source>
</evidence>
<dbReference type="Proteomes" id="UP000279259">
    <property type="component" value="Unassembled WGS sequence"/>
</dbReference>
<dbReference type="InterPro" id="IPR051013">
    <property type="entry name" value="MBL_superfamily_lactonases"/>
</dbReference>
<evidence type="ECO:0000313" key="7">
    <source>
        <dbReference type="Proteomes" id="UP000279259"/>
    </source>
</evidence>
<dbReference type="SUPFAM" id="SSF56281">
    <property type="entry name" value="Metallo-hydrolase/oxidoreductase"/>
    <property type="match status" value="1"/>
</dbReference>
<comment type="caution">
    <text evidence="6">The sequence shown here is derived from an EMBL/GenBank/DDBJ whole genome shotgun (WGS) entry which is preliminary data.</text>
</comment>
<gene>
    <name evidence="6" type="ORF">EHS25_005317</name>
</gene>
<dbReference type="Gene3D" id="3.60.15.10">
    <property type="entry name" value="Ribonuclease Z/Hydroxyacylglutathione hydrolase-like"/>
    <property type="match status" value="2"/>
</dbReference>
<accession>A0A427XZ37</accession>
<evidence type="ECO:0000256" key="1">
    <source>
        <dbReference type="ARBA" id="ARBA00001947"/>
    </source>
</evidence>
<name>A0A427XZ37_9TREE</name>